<evidence type="ECO:0000313" key="3">
    <source>
        <dbReference type="Proteomes" id="UP000031970"/>
    </source>
</evidence>
<gene>
    <name evidence="2" type="ORF">B4067_1989</name>
</gene>
<dbReference type="EMBL" id="JSXS01000062">
    <property type="protein sequence ID" value="KIL31345.1"/>
    <property type="molecule type" value="Genomic_DNA"/>
</dbReference>
<dbReference type="Proteomes" id="UP000031970">
    <property type="component" value="Unassembled WGS sequence"/>
</dbReference>
<feature type="domain" description="DUF4166" evidence="1">
    <location>
        <begin position="28"/>
        <end position="211"/>
    </location>
</feature>
<dbReference type="Pfam" id="PF13761">
    <property type="entry name" value="DUF4166"/>
    <property type="match status" value="1"/>
</dbReference>
<evidence type="ECO:0000313" key="2">
    <source>
        <dbReference type="EMBL" id="KIL31345.1"/>
    </source>
</evidence>
<organism evidence="2 3">
    <name type="scientific">Bacillus subtilis subsp. subtilis</name>
    <dbReference type="NCBI Taxonomy" id="135461"/>
    <lineage>
        <taxon>Bacteria</taxon>
        <taxon>Bacillati</taxon>
        <taxon>Bacillota</taxon>
        <taxon>Bacilli</taxon>
        <taxon>Bacillales</taxon>
        <taxon>Bacillaceae</taxon>
        <taxon>Bacillus</taxon>
    </lineage>
</organism>
<dbReference type="AlphaFoldDB" id="A0ABD3ZU88"/>
<reference evidence="2 3" key="1">
    <citation type="submission" date="2014-11" db="EMBL/GenBank/DDBJ databases">
        <title>Draft Genome Sequences of Nine Bacillus subtilis Strains that Form Spores with High Heat-Resistance.</title>
        <authorList>
            <person name="Krawcyk A.O."/>
            <person name="Berendsen E.M."/>
            <person name="de Jong A."/>
            <person name="Holsappel S."/>
            <person name="Eijlander R.T."/>
            <person name="Wells-Bennik M."/>
            <person name="Kuipers O.P."/>
        </authorList>
    </citation>
    <scope>NUCLEOTIDE SEQUENCE [LARGE SCALE GENOMIC DNA]</scope>
    <source>
        <strain evidence="2 3">B4067</strain>
    </source>
</reference>
<name>A0ABD3ZU88_BACIU</name>
<protein>
    <recommendedName>
        <fullName evidence="1">DUF4166 domain-containing protein</fullName>
    </recommendedName>
</protein>
<sequence>MPGAQNERERSDIVSSIYEKSIINYHLLHPKLQKRYQLDESQTFSGTGTMSEISGGSFLVRMLLKLGVFFRCFFSERGKDIPFTIQNRTCLLKSQHTGIEWNRTFFFKGKKRFFDAIMIYDEKENRILDFFGKPHLLLSVLTFEASLDGSLTITSGKQWLLIFGKRIPLPKWLTGTSVVCETFDEKKNCFTIEVHVQNTILGTLFFYKGTFQEEERESWNEMA</sequence>
<evidence type="ECO:0000259" key="1">
    <source>
        <dbReference type="Pfam" id="PF13761"/>
    </source>
</evidence>
<dbReference type="InterPro" id="IPR025311">
    <property type="entry name" value="DUF4166"/>
</dbReference>
<accession>A0ABD3ZU88</accession>
<comment type="caution">
    <text evidence="2">The sequence shown here is derived from an EMBL/GenBank/DDBJ whole genome shotgun (WGS) entry which is preliminary data.</text>
</comment>
<proteinExistence type="predicted"/>